<comment type="subcellular location">
    <subcellularLocation>
        <location evidence="3">Cytoplasm</location>
    </subcellularLocation>
    <subcellularLocation>
        <location evidence="2">Nucleus</location>
    </subcellularLocation>
</comment>
<evidence type="ECO:0000256" key="9">
    <source>
        <dbReference type="ARBA" id="ARBA00022833"/>
    </source>
</evidence>
<keyword evidence="9" id="KW-0862">Zinc</keyword>
<keyword evidence="11" id="KW-0539">Nucleus</keyword>
<keyword evidence="8" id="KW-0479">Metal-binding</keyword>
<feature type="domain" description="DPH-type MB" evidence="15">
    <location>
        <begin position="116"/>
        <end position="182"/>
    </location>
</feature>
<dbReference type="Pfam" id="PF05207">
    <property type="entry name" value="Zn_ribbon_CSL"/>
    <property type="match status" value="1"/>
</dbReference>
<evidence type="ECO:0000256" key="3">
    <source>
        <dbReference type="ARBA" id="ARBA00004496"/>
    </source>
</evidence>
<evidence type="ECO:0000256" key="2">
    <source>
        <dbReference type="ARBA" id="ARBA00004123"/>
    </source>
</evidence>
<dbReference type="PANTHER" id="PTHR21454:SF46">
    <property type="entry name" value="DIPHTHAMIDE BIOSYNTHESIS PROTEIN 4"/>
    <property type="match status" value="1"/>
</dbReference>
<proteinExistence type="inferred from homology"/>
<feature type="region of interest" description="Disordered" evidence="12">
    <location>
        <begin position="373"/>
        <end position="395"/>
    </location>
</feature>
<evidence type="ECO:0000313" key="16">
    <source>
        <dbReference type="EMBL" id="GAM38360.1"/>
    </source>
</evidence>
<keyword evidence="13" id="KW-0472">Membrane</keyword>
<accession>A0A6V8HAA2</accession>
<dbReference type="GO" id="GO:0005737">
    <property type="term" value="C:cytoplasm"/>
    <property type="evidence" value="ECO:0007669"/>
    <property type="project" value="UniProtKB-SubCell"/>
</dbReference>
<feature type="region of interest" description="Disordered" evidence="12">
    <location>
        <begin position="45"/>
        <end position="67"/>
    </location>
</feature>
<keyword evidence="7" id="KW-0963">Cytoplasm</keyword>
<dbReference type="PANTHER" id="PTHR21454">
    <property type="entry name" value="DPH3 HOMOLOG-RELATED"/>
    <property type="match status" value="1"/>
</dbReference>
<dbReference type="SUPFAM" id="SSF144217">
    <property type="entry name" value="CSL zinc finger"/>
    <property type="match status" value="1"/>
</dbReference>
<evidence type="ECO:0000256" key="6">
    <source>
        <dbReference type="ARBA" id="ARBA00021797"/>
    </source>
</evidence>
<dbReference type="SMART" id="SM00271">
    <property type="entry name" value="DnaJ"/>
    <property type="match status" value="1"/>
</dbReference>
<feature type="region of interest" description="Disordered" evidence="12">
    <location>
        <begin position="452"/>
        <end position="471"/>
    </location>
</feature>
<comment type="pathway">
    <text evidence="4">Protein modification; peptidyl-diphthamide biosynthesis.</text>
</comment>
<evidence type="ECO:0000256" key="5">
    <source>
        <dbReference type="ARBA" id="ARBA00006169"/>
    </source>
</evidence>
<evidence type="ECO:0000256" key="4">
    <source>
        <dbReference type="ARBA" id="ARBA00005156"/>
    </source>
</evidence>
<evidence type="ECO:0000256" key="7">
    <source>
        <dbReference type="ARBA" id="ARBA00022490"/>
    </source>
</evidence>
<dbReference type="GO" id="GO:0046872">
    <property type="term" value="F:metal ion binding"/>
    <property type="evidence" value="ECO:0007669"/>
    <property type="project" value="UniProtKB-KW"/>
</dbReference>
<evidence type="ECO:0000256" key="13">
    <source>
        <dbReference type="SAM" id="Phobius"/>
    </source>
</evidence>
<name>A0A6V8HAA2_TALPI</name>
<reference evidence="17" key="1">
    <citation type="journal article" date="2015" name="Genome Announc.">
        <title>Draft genome sequence of Talaromyces cellulolyticus strain Y-94, a source of lignocellulosic biomass-degrading enzymes.</title>
        <authorList>
            <person name="Fujii T."/>
            <person name="Koike H."/>
            <person name="Sawayama S."/>
            <person name="Yano S."/>
            <person name="Inoue H."/>
        </authorList>
    </citation>
    <scope>NUCLEOTIDE SEQUENCE [LARGE SCALE GENOMIC DNA]</scope>
    <source>
        <strain evidence="17">Y-94</strain>
    </source>
</reference>
<dbReference type="Gene3D" id="1.10.287.110">
    <property type="entry name" value="DnaJ domain"/>
    <property type="match status" value="1"/>
</dbReference>
<dbReference type="Gene3D" id="3.10.660.10">
    <property type="entry name" value="DPH Zinc finger"/>
    <property type="match status" value="1"/>
</dbReference>
<dbReference type="GO" id="GO:0005634">
    <property type="term" value="C:nucleus"/>
    <property type="evidence" value="ECO:0007669"/>
    <property type="project" value="UniProtKB-SubCell"/>
</dbReference>
<evidence type="ECO:0000259" key="14">
    <source>
        <dbReference type="PROSITE" id="PS50076"/>
    </source>
</evidence>
<gene>
    <name evidence="16" type="ORF">TCE0_033r09022</name>
</gene>
<comment type="caution">
    <text evidence="16">The sequence shown here is derived from an EMBL/GenBank/DDBJ whole genome shotgun (WGS) entry which is preliminary data.</text>
</comment>
<keyword evidence="13" id="KW-1133">Transmembrane helix</keyword>
<dbReference type="UniPathway" id="UPA00559"/>
<evidence type="ECO:0000256" key="11">
    <source>
        <dbReference type="ARBA" id="ARBA00023242"/>
    </source>
</evidence>
<dbReference type="InterPro" id="IPR044248">
    <property type="entry name" value="DPH3/4-like"/>
</dbReference>
<dbReference type="InterPro" id="IPR007872">
    <property type="entry name" value="DPH_MB_dom"/>
</dbReference>
<dbReference type="CDD" id="cd06257">
    <property type="entry name" value="DnaJ"/>
    <property type="match status" value="1"/>
</dbReference>
<dbReference type="InterPro" id="IPR001623">
    <property type="entry name" value="DnaJ_domain"/>
</dbReference>
<feature type="domain" description="J" evidence="14">
    <location>
        <begin position="12"/>
        <end position="94"/>
    </location>
</feature>
<dbReference type="InterPro" id="IPR036671">
    <property type="entry name" value="DPH_MB_sf"/>
</dbReference>
<dbReference type="EMBL" id="DF933829">
    <property type="protein sequence ID" value="GAM38360.1"/>
    <property type="molecule type" value="Genomic_DNA"/>
</dbReference>
<protein>
    <recommendedName>
        <fullName evidence="6">Diphthamide biosynthesis protein 4</fullName>
    </recommendedName>
</protein>
<dbReference type="Proteomes" id="UP000053095">
    <property type="component" value="Unassembled WGS sequence"/>
</dbReference>
<keyword evidence="13" id="KW-0812">Transmembrane</keyword>
<dbReference type="GO" id="GO:0017183">
    <property type="term" value="P:protein histidyl modification to diphthamide"/>
    <property type="evidence" value="ECO:0007669"/>
    <property type="project" value="UniProtKB-UniPathway"/>
</dbReference>
<organism evidence="16 17">
    <name type="scientific">Talaromyces pinophilus</name>
    <name type="common">Penicillium pinophilum</name>
    <dbReference type="NCBI Taxonomy" id="128442"/>
    <lineage>
        <taxon>Eukaryota</taxon>
        <taxon>Fungi</taxon>
        <taxon>Dikarya</taxon>
        <taxon>Ascomycota</taxon>
        <taxon>Pezizomycotina</taxon>
        <taxon>Eurotiomycetes</taxon>
        <taxon>Eurotiomycetidae</taxon>
        <taxon>Eurotiales</taxon>
        <taxon>Trichocomaceae</taxon>
        <taxon>Talaromyces</taxon>
        <taxon>Talaromyces sect. Talaromyces</taxon>
    </lineage>
</organism>
<evidence type="ECO:0000256" key="12">
    <source>
        <dbReference type="SAM" id="MobiDB-lite"/>
    </source>
</evidence>
<evidence type="ECO:0000256" key="1">
    <source>
        <dbReference type="ARBA" id="ARBA00003474"/>
    </source>
</evidence>
<evidence type="ECO:0000256" key="8">
    <source>
        <dbReference type="ARBA" id="ARBA00022723"/>
    </source>
</evidence>
<dbReference type="PROSITE" id="PS50076">
    <property type="entry name" value="DNAJ_2"/>
    <property type="match status" value="1"/>
</dbReference>
<comment type="function">
    <text evidence="1">Required for the first step of diphthamide biosynthesis, the transfer of 3-amino-3-carboxypropyl from S-adenosyl-L-methionine to a histidine residue. Diphthamide is a post-translational modification of histidine which occurs in elongation factor 2.</text>
</comment>
<comment type="similarity">
    <text evidence="5">Belongs to the DPH4 family.</text>
</comment>
<evidence type="ECO:0000313" key="17">
    <source>
        <dbReference type="Proteomes" id="UP000053095"/>
    </source>
</evidence>
<sequence length="504" mass="53823">MSPSDSDINNKDYYSILNIPSSSAGNLPIISKQQLKNAYHKALLKHHPDKSSPSPTPTPAPGGRGSYAYTIDDITNAYKVLSDPELRAEYDRDLILQRKSFTKAAGKADDVSFHTGLETVDLEDMNEQDDETTGSSSWYRGCRCGDEKGFIVTEDELEAEAQHGEILVGCRGCSLWIKVLFAVEDDQQEEGLVARDDSTSSAGDDATITSMTTANPTYTVLAPTDSPTFDLFGDVTFIWSAEGYNVGGYFCRPSTTSSGFSIYSSWMSPQAAQANGGCVLAVTNSGLTSYTVEYLGSIIFARNFADFPATCYFGMATDTKDGPGSTGGGDFFVELTSFPGGVTVSMPMTTTETQQTGTISPAQKTAFITATSTLPPTSTIQPTATPPPPLETEASHDLSGGAIAGIVVGSVSGALILLGLAIWRNVVRRRTSTPEALLSGFKEALSSIKTSFRKKPPAGEPTSSSIERGDVVHEMSVSGQAVRVFELESPPQRYTDALHELPES</sequence>
<evidence type="ECO:0000256" key="10">
    <source>
        <dbReference type="ARBA" id="ARBA00023004"/>
    </source>
</evidence>
<dbReference type="InterPro" id="IPR036869">
    <property type="entry name" value="J_dom_sf"/>
</dbReference>
<evidence type="ECO:0000259" key="15">
    <source>
        <dbReference type="PROSITE" id="PS51074"/>
    </source>
</evidence>
<keyword evidence="10" id="KW-0408">Iron</keyword>
<keyword evidence="17" id="KW-1185">Reference proteome</keyword>
<feature type="transmembrane region" description="Helical" evidence="13">
    <location>
        <begin position="402"/>
        <end position="423"/>
    </location>
</feature>
<dbReference type="PROSITE" id="PS51074">
    <property type="entry name" value="DPH_MB"/>
    <property type="match status" value="1"/>
</dbReference>
<dbReference type="Pfam" id="PF00226">
    <property type="entry name" value="DnaJ"/>
    <property type="match status" value="1"/>
</dbReference>
<dbReference type="AlphaFoldDB" id="A0A6V8HAA2"/>
<dbReference type="SUPFAM" id="SSF46565">
    <property type="entry name" value="Chaperone J-domain"/>
    <property type="match status" value="1"/>
</dbReference>